<sequence>MLEALMNSNKLNVNCSVACLIKDNEGFLDKFDGVNLNCGTYLASDSVNAKMLSLGANINTDRTIITGDDEKFVQISGGTLENGEDFTGVFVIAEGNIILRGDGVHAFEKAAGAVVSGMVYHPASCPQDLLSRVQGEKRPYPDDAFVLLGGRELKRLLAEVPEDAKKIWLAGEVSAFDEKELVAAEERDLRITCDSLFTTESLYRHYKTLFETADPILVPDGYTVTGPLTLNEATSVLYGDKIYVRGPFMMEEKDADCLTGFQSILVKGTASLPVSCAKAFKAVGTADSYQLFEGRLCSINGWQIFSHSRLKTMVERGERITLQINGFAVFPEDVTAQDMDAIASLSCNGFLIMPGEAQGAVSQRTAQMNGFTVDIDTVKQMTGLSVQELMAKLSGIDPTGGNFNTDIFMLK</sequence>
<dbReference type="AlphaFoldDB" id="A0A926I2K2"/>
<proteinExistence type="predicted"/>
<dbReference type="RefSeq" id="WP_249294537.1">
    <property type="nucleotide sequence ID" value="NZ_JACRSV010000001.1"/>
</dbReference>
<dbReference type="Proteomes" id="UP000610760">
    <property type="component" value="Unassembled WGS sequence"/>
</dbReference>
<comment type="caution">
    <text evidence="1">The sequence shown here is derived from an EMBL/GenBank/DDBJ whole genome shotgun (WGS) entry which is preliminary data.</text>
</comment>
<evidence type="ECO:0000313" key="2">
    <source>
        <dbReference type="Proteomes" id="UP000610760"/>
    </source>
</evidence>
<protein>
    <submittedName>
        <fullName evidence="1">Uncharacterized protein</fullName>
    </submittedName>
</protein>
<gene>
    <name evidence="1" type="ORF">H8710_06120</name>
</gene>
<evidence type="ECO:0000313" key="1">
    <source>
        <dbReference type="EMBL" id="MBC8559648.1"/>
    </source>
</evidence>
<accession>A0A926I2K2</accession>
<keyword evidence="2" id="KW-1185">Reference proteome</keyword>
<organism evidence="1 2">
    <name type="scientific">Fumia xinanensis</name>
    <dbReference type="NCBI Taxonomy" id="2763659"/>
    <lineage>
        <taxon>Bacteria</taxon>
        <taxon>Bacillati</taxon>
        <taxon>Bacillota</taxon>
        <taxon>Clostridia</taxon>
        <taxon>Eubacteriales</taxon>
        <taxon>Oscillospiraceae</taxon>
        <taxon>Fumia</taxon>
    </lineage>
</organism>
<reference evidence="1" key="1">
    <citation type="submission" date="2020-08" db="EMBL/GenBank/DDBJ databases">
        <title>Genome public.</title>
        <authorList>
            <person name="Liu C."/>
            <person name="Sun Q."/>
        </authorList>
    </citation>
    <scope>NUCLEOTIDE SEQUENCE</scope>
    <source>
        <strain evidence="1">NSJ-33</strain>
    </source>
</reference>
<name>A0A926I2K2_9FIRM</name>
<dbReference type="EMBL" id="JACRSV010000001">
    <property type="protein sequence ID" value="MBC8559648.1"/>
    <property type="molecule type" value="Genomic_DNA"/>
</dbReference>